<organism evidence="2 3">
    <name type="scientific">Duganella vulcania</name>
    <dbReference type="NCBI Taxonomy" id="2692166"/>
    <lineage>
        <taxon>Bacteria</taxon>
        <taxon>Pseudomonadati</taxon>
        <taxon>Pseudomonadota</taxon>
        <taxon>Betaproteobacteria</taxon>
        <taxon>Burkholderiales</taxon>
        <taxon>Oxalobacteraceae</taxon>
        <taxon>Telluria group</taxon>
        <taxon>Duganella</taxon>
    </lineage>
</organism>
<evidence type="ECO:0000256" key="1">
    <source>
        <dbReference type="SAM" id="Phobius"/>
    </source>
</evidence>
<dbReference type="AlphaFoldDB" id="A0A845HPE7"/>
<sequence>MTPQGRQEDALPHTMAWVRHHDRYEPAPVAAAGLHAAAMLGMTAAVNALLKRFYRAP</sequence>
<keyword evidence="1" id="KW-1133">Transmembrane helix</keyword>
<keyword evidence="1" id="KW-0812">Transmembrane</keyword>
<feature type="transmembrane region" description="Helical" evidence="1">
    <location>
        <begin position="29"/>
        <end position="50"/>
    </location>
</feature>
<comment type="caution">
    <text evidence="2">The sequence shown here is derived from an EMBL/GenBank/DDBJ whole genome shotgun (WGS) entry which is preliminary data.</text>
</comment>
<accession>A0A845HPE7</accession>
<dbReference type="Proteomes" id="UP000484875">
    <property type="component" value="Unassembled WGS sequence"/>
</dbReference>
<name>A0A845HPE7_9BURK</name>
<reference evidence="2 3" key="1">
    <citation type="submission" date="2019-12" db="EMBL/GenBank/DDBJ databases">
        <title>Novel species isolated from a subtropical stream in China.</title>
        <authorList>
            <person name="Lu H."/>
        </authorList>
    </citation>
    <scope>NUCLEOTIDE SEQUENCE [LARGE SCALE GENOMIC DNA]</scope>
    <source>
        <strain evidence="2 3">FT107W</strain>
    </source>
</reference>
<evidence type="ECO:0000313" key="2">
    <source>
        <dbReference type="EMBL" id="MYN20600.1"/>
    </source>
</evidence>
<evidence type="ECO:0000313" key="3">
    <source>
        <dbReference type="Proteomes" id="UP000484875"/>
    </source>
</evidence>
<dbReference type="EMBL" id="WWCV01000083">
    <property type="protein sequence ID" value="MYN20600.1"/>
    <property type="molecule type" value="Genomic_DNA"/>
</dbReference>
<keyword evidence="3" id="KW-1185">Reference proteome</keyword>
<keyword evidence="1" id="KW-0472">Membrane</keyword>
<gene>
    <name evidence="2" type="ORF">GTP81_28055</name>
</gene>
<protein>
    <submittedName>
        <fullName evidence="2">Uncharacterized protein</fullName>
    </submittedName>
</protein>
<proteinExistence type="predicted"/>